<evidence type="ECO:0000313" key="3">
    <source>
        <dbReference type="Proteomes" id="UP001212123"/>
    </source>
</evidence>
<feature type="transmembrane region" description="Helical" evidence="1">
    <location>
        <begin position="50"/>
        <end position="71"/>
    </location>
</feature>
<dbReference type="EMBL" id="JAQMTU010000043">
    <property type="protein sequence ID" value="MDB9486499.1"/>
    <property type="molecule type" value="Genomic_DNA"/>
</dbReference>
<keyword evidence="3" id="KW-1185">Reference proteome</keyword>
<organism evidence="2 3">
    <name type="scientific">Dolichospermum circinale CS-537/01</name>
    <dbReference type="NCBI Taxonomy" id="3021739"/>
    <lineage>
        <taxon>Bacteria</taxon>
        <taxon>Bacillati</taxon>
        <taxon>Cyanobacteriota</taxon>
        <taxon>Cyanophyceae</taxon>
        <taxon>Nostocales</taxon>
        <taxon>Aphanizomenonaceae</taxon>
        <taxon>Dolichospermum</taxon>
        <taxon>Dolichospermum circinale</taxon>
    </lineage>
</organism>
<dbReference type="Proteomes" id="UP001212123">
    <property type="component" value="Unassembled WGS sequence"/>
</dbReference>
<gene>
    <name evidence="2" type="primary">hpsA</name>
    <name evidence="2" type="ORF">PN492_08065</name>
</gene>
<protein>
    <submittedName>
        <fullName evidence="2">Hormogonium polysaccharide biosynthesis protein HpsA</fullName>
    </submittedName>
</protein>
<keyword evidence="1" id="KW-1133">Transmembrane helix</keyword>
<dbReference type="InterPro" id="IPR049774">
    <property type="entry name" value="EPS_HpsA-like"/>
</dbReference>
<dbReference type="NCBIfam" id="NF038301">
    <property type="entry name" value="EPS_HpsA"/>
    <property type="match status" value="1"/>
</dbReference>
<evidence type="ECO:0000256" key="1">
    <source>
        <dbReference type="SAM" id="Phobius"/>
    </source>
</evidence>
<dbReference type="RefSeq" id="WP_271805232.1">
    <property type="nucleotide sequence ID" value="NZ_JAQMTU010000043.1"/>
</dbReference>
<proteinExistence type="predicted"/>
<evidence type="ECO:0000313" key="2">
    <source>
        <dbReference type="EMBL" id="MDB9486499.1"/>
    </source>
</evidence>
<name>A0ABT5A4N1_9CYAN</name>
<sequence length="1146" mass="126896">MYQRYQQFKKITKILTRFLRSSLIKRSTKRSLNWLLRNVFRTQKLSNTGFVLPTVLMVSLVVVLLTTAIMVRSFNRRENANNVRVSDSVVNIATPAIDRGKAKISKLLQDKTLPKTTPTDDDLYNALVNNIDKYTFGDETKLTLSLQEQPSLQIQTAWRFPVDTDSNGKFDSYTLYGIYFKTPPVVNGQYSRARNALEARNVPVVKGTLNANCGSTTTSLVGNTGWVRQDNEIKKAFFVYTATARITAPPDTTKYEVYNGKIAGSLGGAVEYQQDRVQTPTNNNAVVYDDDLELNSDTKLNGRIFTNSNLLAAGSVSNLRLYQVSSQASCFYKPKNAKIIVGGNLALGKFTDASDNGGATVDLYQGKTSNVTTGTLTKSVTNSPRDTAYNNLAYVKRINKLIDAQIAADSTGNNDPTEVKNGFALKQTALGITFDSTERLKYRRQQLEIYFKRRTRRVPYTEVAFGATEIYPNPLLQGSADTLRPIDRWVYPTDPTDGKTGVNYTNLSLNISISGTSLEPRSSDPKELKKNSGKEKLLGDRVLVSNNLPELRWDTSKNQFIGSYIEDTQDITDIKWDSPSGTTQTRTRPSLVRNLADIGSTERDGDWELAAAKVPTSTTDPVGGLRVVTGAGVYLSKDDTPSTITSTGKEILSDIEGMYHDTKPYLKMRATAVYHYKSTGYNAQTPKPIACVSSYYDPTDNSSYKNMNSLPDASPNIEQGSQGKSNNGIVYPAPTRTESYYSSVLTYLSELKYNNRPLIDDGLLARALAKKLAPTNRTISEQSAIDAQICALQILDGSLSPNNSVIPHGAIFETFFSDQRENKKVRATVLDLNLLRTKPIGGSEYLLPNSGIIYATRDDALPDISAGNTDAGKLESPVDYVDDTTRRPSAIILINGGKLWRTNTYKEEEKGLTLATNLPAYIQGDFNLHTQEEFTQTIAESWSNFYTRTTFNNNFACRSGDSRFPNCTTGDEWRPGNILADAVTLLSGDFDFTKELGYTIGSQQTANKDTTFNLIVAAGDNPAKPTVDNGGLNNLVRVIENWTSRKIKLNGSFIQVKKSTYATGINPPQTLNNPPTRQWSYDVGLLFQSPDLFASKLVVTPDEPPDEYLREVSRGDTWVQTLLCAKETSTNNFAIEDPKQRPDICQ</sequence>
<comment type="caution">
    <text evidence="2">The sequence shown here is derived from an EMBL/GenBank/DDBJ whole genome shotgun (WGS) entry which is preliminary data.</text>
</comment>
<accession>A0ABT5A4N1</accession>
<keyword evidence="1" id="KW-0812">Transmembrane</keyword>
<reference evidence="2 3" key="1">
    <citation type="submission" date="2023-01" db="EMBL/GenBank/DDBJ databases">
        <title>Genomes from the Australian National Cyanobacteria Reference Collection.</title>
        <authorList>
            <person name="Willis A."/>
            <person name="Lee E.M.F."/>
        </authorList>
    </citation>
    <scope>NUCLEOTIDE SEQUENCE [LARGE SCALE GENOMIC DNA]</scope>
    <source>
        <strain evidence="2 3">CS-537/01</strain>
    </source>
</reference>
<keyword evidence="1" id="KW-0472">Membrane</keyword>